<dbReference type="Proteomes" id="UP000594638">
    <property type="component" value="Unassembled WGS sequence"/>
</dbReference>
<evidence type="ECO:0000256" key="4">
    <source>
        <dbReference type="ARBA" id="ARBA00023136"/>
    </source>
</evidence>
<keyword evidence="2 6" id="KW-0812">Transmembrane</keyword>
<evidence type="ECO:0000313" key="9">
    <source>
        <dbReference type="Proteomes" id="UP000594638"/>
    </source>
</evidence>
<dbReference type="InterPro" id="IPR056555">
    <property type="entry name" value="NFD4_C"/>
</dbReference>
<feature type="transmembrane region" description="Helical" evidence="6">
    <location>
        <begin position="49"/>
        <end position="71"/>
    </location>
</feature>
<dbReference type="OrthoDB" id="1724220at2759"/>
<dbReference type="EMBL" id="CACTIH010005449">
    <property type="protein sequence ID" value="CAA2993419.1"/>
    <property type="molecule type" value="Genomic_DNA"/>
</dbReference>
<evidence type="ECO:0000256" key="2">
    <source>
        <dbReference type="ARBA" id="ARBA00022692"/>
    </source>
</evidence>
<protein>
    <recommendedName>
        <fullName evidence="7">NFD4 C-terminal domain-containing protein</fullName>
    </recommendedName>
</protein>
<feature type="transmembrane region" description="Helical" evidence="6">
    <location>
        <begin position="6"/>
        <end position="28"/>
    </location>
</feature>
<name>A0A8S0SLF7_OLEEU</name>
<comment type="caution">
    <text evidence="8">The sequence shown here is derived from an EMBL/GenBank/DDBJ whole genome shotgun (WGS) entry which is preliminary data.</text>
</comment>
<keyword evidence="9" id="KW-1185">Reference proteome</keyword>
<evidence type="ECO:0000259" key="7">
    <source>
        <dbReference type="Pfam" id="PF23262"/>
    </source>
</evidence>
<evidence type="ECO:0000256" key="5">
    <source>
        <dbReference type="ARBA" id="ARBA00044504"/>
    </source>
</evidence>
<dbReference type="AlphaFoldDB" id="A0A8S0SLF7"/>
<organism evidence="8 9">
    <name type="scientific">Olea europaea subsp. europaea</name>
    <dbReference type="NCBI Taxonomy" id="158383"/>
    <lineage>
        <taxon>Eukaryota</taxon>
        <taxon>Viridiplantae</taxon>
        <taxon>Streptophyta</taxon>
        <taxon>Embryophyta</taxon>
        <taxon>Tracheophyta</taxon>
        <taxon>Spermatophyta</taxon>
        <taxon>Magnoliopsida</taxon>
        <taxon>eudicotyledons</taxon>
        <taxon>Gunneridae</taxon>
        <taxon>Pentapetalae</taxon>
        <taxon>asterids</taxon>
        <taxon>lamiids</taxon>
        <taxon>Lamiales</taxon>
        <taxon>Oleaceae</taxon>
        <taxon>Oleeae</taxon>
        <taxon>Olea</taxon>
    </lineage>
</organism>
<evidence type="ECO:0000256" key="3">
    <source>
        <dbReference type="ARBA" id="ARBA00022989"/>
    </source>
</evidence>
<keyword evidence="3 6" id="KW-1133">Transmembrane helix</keyword>
<sequence>MILTFLLYASALSPTLYAATALLGICYGAQFRIMIPTTSELFGLRRFGLTFNFMHLGNPAFAFLFSHWLAGHVYDTQAAKQQVSSCMGPNFFRFTFLVLAGVCGLGTFLGILLTVRIRPVYQMLLCCRFLPSACKL</sequence>
<keyword evidence="4 6" id="KW-0472">Membrane</keyword>
<accession>A0A8S0SLF7</accession>
<comment type="subcellular location">
    <subcellularLocation>
        <location evidence="1">Membrane</location>
        <topology evidence="1">Multi-pass membrane protein</topology>
    </subcellularLocation>
</comment>
<dbReference type="SUPFAM" id="SSF103473">
    <property type="entry name" value="MFS general substrate transporter"/>
    <property type="match status" value="1"/>
</dbReference>
<dbReference type="InterPro" id="IPR036259">
    <property type="entry name" value="MFS_trans_sf"/>
</dbReference>
<evidence type="ECO:0000256" key="6">
    <source>
        <dbReference type="SAM" id="Phobius"/>
    </source>
</evidence>
<comment type="similarity">
    <text evidence="5">Belongs to the major facilitator superfamily. Phosphate:H(+) symporter (TC 2.A.1.9) family.</text>
</comment>
<proteinExistence type="inferred from homology"/>
<dbReference type="PANTHER" id="PTHR21576:SF97">
    <property type="entry name" value="MAJOR FACILITATOR SUPERFAMILY PROTEIN"/>
    <property type="match status" value="1"/>
</dbReference>
<evidence type="ECO:0000313" key="8">
    <source>
        <dbReference type="EMBL" id="CAA2993419.1"/>
    </source>
</evidence>
<feature type="domain" description="NFD4 C-terminal" evidence="7">
    <location>
        <begin position="5"/>
        <end position="121"/>
    </location>
</feature>
<feature type="transmembrane region" description="Helical" evidence="6">
    <location>
        <begin position="91"/>
        <end position="115"/>
    </location>
</feature>
<evidence type="ECO:0000256" key="1">
    <source>
        <dbReference type="ARBA" id="ARBA00004141"/>
    </source>
</evidence>
<dbReference type="Pfam" id="PF23262">
    <property type="entry name" value="NFD4_C"/>
    <property type="match status" value="1"/>
</dbReference>
<reference evidence="8 9" key="1">
    <citation type="submission" date="2019-12" db="EMBL/GenBank/DDBJ databases">
        <authorList>
            <person name="Alioto T."/>
            <person name="Alioto T."/>
            <person name="Gomez Garrido J."/>
        </authorList>
    </citation>
    <scope>NUCLEOTIDE SEQUENCE [LARGE SCALE GENOMIC DNA]</scope>
</reference>
<gene>
    <name evidence="8" type="ORF">OLEA9_A056337</name>
</gene>
<dbReference type="Gramene" id="OE9A056337T1">
    <property type="protein sequence ID" value="OE9A056337C1"/>
    <property type="gene ID" value="OE9A056337"/>
</dbReference>
<dbReference type="GO" id="GO:0016020">
    <property type="term" value="C:membrane"/>
    <property type="evidence" value="ECO:0007669"/>
    <property type="project" value="UniProtKB-SubCell"/>
</dbReference>
<dbReference type="PANTHER" id="PTHR21576">
    <property type="entry name" value="UNCHARACTERIZED NODULIN-LIKE PROTEIN"/>
    <property type="match status" value="1"/>
</dbReference>